<feature type="region of interest" description="Phosphopantothenoylcysteine decarboxylase" evidence="3">
    <location>
        <begin position="1"/>
        <end position="185"/>
    </location>
</feature>
<keyword evidence="3 4" id="KW-0436">Ligase</keyword>
<accession>A0A9D1VGV3</accession>
<evidence type="ECO:0000313" key="7">
    <source>
        <dbReference type="EMBL" id="HIX35110.1"/>
    </source>
</evidence>
<name>A0A9D1VGV3_9LACO</name>
<comment type="caution">
    <text evidence="7">The sequence shown here is derived from an EMBL/GenBank/DDBJ whole genome shotgun (WGS) entry which is preliminary data.</text>
</comment>
<feature type="binding site" evidence="3">
    <location>
        <position position="336"/>
    </location>
    <ligand>
        <name>CTP</name>
        <dbReference type="ChEBI" id="CHEBI:37563"/>
    </ligand>
</feature>
<comment type="similarity">
    <text evidence="3 4">In the N-terminal section; belongs to the HFCD (homo-oligomeric flavin containing Cys decarboxylase) superfamily.</text>
</comment>
<feature type="domain" description="DNA/pantothenate metabolism flavoprotein C-terminal" evidence="6">
    <location>
        <begin position="181"/>
        <end position="394"/>
    </location>
</feature>
<dbReference type="InterPro" id="IPR003382">
    <property type="entry name" value="Flavoprotein"/>
</dbReference>
<feature type="binding site" evidence="3">
    <location>
        <position position="286"/>
    </location>
    <ligand>
        <name>CTP</name>
        <dbReference type="ChEBI" id="CHEBI:37563"/>
    </ligand>
</feature>
<comment type="caution">
    <text evidence="3">Lacks conserved residue(s) required for the propagation of feature annotation.</text>
</comment>
<dbReference type="InterPro" id="IPR005252">
    <property type="entry name" value="CoaBC"/>
</dbReference>
<dbReference type="EC" id="4.1.1.36" evidence="3"/>
<comment type="catalytic activity">
    <reaction evidence="3 4">
        <text>(R)-4'-phosphopantothenate + L-cysteine + CTP = N-[(R)-4-phosphopantothenoyl]-L-cysteine + CMP + diphosphate + H(+)</text>
        <dbReference type="Rhea" id="RHEA:19397"/>
        <dbReference type="ChEBI" id="CHEBI:10986"/>
        <dbReference type="ChEBI" id="CHEBI:15378"/>
        <dbReference type="ChEBI" id="CHEBI:33019"/>
        <dbReference type="ChEBI" id="CHEBI:35235"/>
        <dbReference type="ChEBI" id="CHEBI:37563"/>
        <dbReference type="ChEBI" id="CHEBI:59458"/>
        <dbReference type="ChEBI" id="CHEBI:60377"/>
        <dbReference type="EC" id="6.3.2.5"/>
    </reaction>
</comment>
<dbReference type="GO" id="GO:0004633">
    <property type="term" value="F:phosphopantothenoylcysteine decarboxylase activity"/>
    <property type="evidence" value="ECO:0007669"/>
    <property type="project" value="UniProtKB-UniRule"/>
</dbReference>
<feature type="region of interest" description="Phosphopantothenate--cysteine ligase" evidence="3">
    <location>
        <begin position="186"/>
        <end position="398"/>
    </location>
</feature>
<evidence type="ECO:0000256" key="4">
    <source>
        <dbReference type="RuleBase" id="RU364078"/>
    </source>
</evidence>
<comment type="catalytic activity">
    <reaction evidence="3 4">
        <text>N-[(R)-4-phosphopantothenoyl]-L-cysteine + H(+) = (R)-4'-phosphopantetheine + CO2</text>
        <dbReference type="Rhea" id="RHEA:16793"/>
        <dbReference type="ChEBI" id="CHEBI:15378"/>
        <dbReference type="ChEBI" id="CHEBI:16526"/>
        <dbReference type="ChEBI" id="CHEBI:59458"/>
        <dbReference type="ChEBI" id="CHEBI:61723"/>
        <dbReference type="EC" id="4.1.1.36"/>
    </reaction>
</comment>
<keyword evidence="3" id="KW-0479">Metal-binding</keyword>
<evidence type="ECO:0000259" key="5">
    <source>
        <dbReference type="Pfam" id="PF02441"/>
    </source>
</evidence>
<dbReference type="Pfam" id="PF02441">
    <property type="entry name" value="Flavoprotein"/>
    <property type="match status" value="1"/>
</dbReference>
<dbReference type="InterPro" id="IPR007085">
    <property type="entry name" value="DNA/pantothenate-metab_flavo_C"/>
</dbReference>
<comment type="cofactor">
    <cofactor evidence="3">
        <name>FMN</name>
        <dbReference type="ChEBI" id="CHEBI:58210"/>
    </cofactor>
    <text evidence="3">Binds 1 FMN per subunit.</text>
</comment>
<dbReference type="EC" id="6.3.2.5" evidence="3"/>
<comment type="cofactor">
    <cofactor evidence="3">
        <name>Mg(2+)</name>
        <dbReference type="ChEBI" id="CHEBI:18420"/>
    </cofactor>
</comment>
<dbReference type="Gene3D" id="3.40.50.10300">
    <property type="entry name" value="CoaB-like"/>
    <property type="match status" value="1"/>
</dbReference>
<reference evidence="7" key="1">
    <citation type="journal article" date="2021" name="PeerJ">
        <title>Extensive microbial diversity within the chicken gut microbiome revealed by metagenomics and culture.</title>
        <authorList>
            <person name="Gilroy R."/>
            <person name="Ravi A."/>
            <person name="Getino M."/>
            <person name="Pursley I."/>
            <person name="Horton D.L."/>
            <person name="Alikhan N.F."/>
            <person name="Baker D."/>
            <person name="Gharbi K."/>
            <person name="Hall N."/>
            <person name="Watson M."/>
            <person name="Adriaenssens E.M."/>
            <person name="Foster-Nyarko E."/>
            <person name="Jarju S."/>
            <person name="Secka A."/>
            <person name="Antonio M."/>
            <person name="Oren A."/>
            <person name="Chaudhuri R.R."/>
            <person name="La Ragione R."/>
            <person name="Hildebrand F."/>
            <person name="Pallen M.J."/>
        </authorList>
    </citation>
    <scope>NUCLEOTIDE SEQUENCE</scope>
    <source>
        <strain evidence="7">ChiSxjej3B15-572</strain>
    </source>
</reference>
<keyword evidence="3 4" id="KW-0288">FMN</keyword>
<organism evidence="7 8">
    <name type="scientific">Candidatus Limosilactobacillus merdigallinarum</name>
    <dbReference type="NCBI Taxonomy" id="2838652"/>
    <lineage>
        <taxon>Bacteria</taxon>
        <taxon>Bacillati</taxon>
        <taxon>Bacillota</taxon>
        <taxon>Bacilli</taxon>
        <taxon>Lactobacillales</taxon>
        <taxon>Lactobacillaceae</taxon>
        <taxon>Limosilactobacillus</taxon>
    </lineage>
</organism>
<keyword evidence="3" id="KW-0511">Multifunctional enzyme</keyword>
<dbReference type="HAMAP" id="MF_02225">
    <property type="entry name" value="CoaBC"/>
    <property type="match status" value="1"/>
</dbReference>
<dbReference type="GO" id="GO:0015937">
    <property type="term" value="P:coenzyme A biosynthetic process"/>
    <property type="evidence" value="ECO:0007669"/>
    <property type="project" value="UniProtKB-UniRule"/>
</dbReference>
<dbReference type="GO" id="GO:0015941">
    <property type="term" value="P:pantothenate catabolic process"/>
    <property type="evidence" value="ECO:0007669"/>
    <property type="project" value="InterPro"/>
</dbReference>
<comment type="similarity">
    <text evidence="3 4">In the C-terminal section; belongs to the PPC synthetase family.</text>
</comment>
<dbReference type="GO" id="GO:0046872">
    <property type="term" value="F:metal ion binding"/>
    <property type="evidence" value="ECO:0007669"/>
    <property type="project" value="UniProtKB-KW"/>
</dbReference>
<dbReference type="Proteomes" id="UP000824231">
    <property type="component" value="Unassembled WGS sequence"/>
</dbReference>
<reference evidence="7" key="2">
    <citation type="submission" date="2021-04" db="EMBL/GenBank/DDBJ databases">
        <authorList>
            <person name="Gilroy R."/>
        </authorList>
    </citation>
    <scope>NUCLEOTIDE SEQUENCE</scope>
    <source>
        <strain evidence="7">ChiSxjej3B15-572</strain>
    </source>
</reference>
<dbReference type="NCBIfam" id="TIGR00521">
    <property type="entry name" value="coaBC_dfp"/>
    <property type="match status" value="1"/>
</dbReference>
<protein>
    <recommendedName>
        <fullName evidence="3">Coenzyme A biosynthesis bifunctional protein CoaBC</fullName>
    </recommendedName>
    <alternativeName>
        <fullName evidence="3">DNA/pantothenate metabolism flavoprotein</fullName>
    </alternativeName>
    <alternativeName>
        <fullName evidence="3">Phosphopantothenoylcysteine synthetase/decarboxylase</fullName>
        <shortName evidence="3">PPCS-PPCDC</shortName>
    </alternativeName>
    <domain>
        <recommendedName>
            <fullName evidence="3">Phosphopantothenoylcysteine decarboxylase</fullName>
            <shortName evidence="3">PPC decarboxylase</shortName>
            <shortName evidence="3">PPC-DC</shortName>
            <ecNumber evidence="3">4.1.1.36</ecNumber>
        </recommendedName>
        <alternativeName>
            <fullName evidence="3">CoaC</fullName>
        </alternativeName>
    </domain>
    <domain>
        <recommendedName>
            <fullName evidence="3">Phosphopantothenate--cysteine ligase</fullName>
            <ecNumber evidence="3">6.3.2.5</ecNumber>
        </recommendedName>
        <alternativeName>
            <fullName evidence="3">CoaB</fullName>
        </alternativeName>
        <alternativeName>
            <fullName evidence="3">Phosphopantothenoylcysteine synthetase</fullName>
            <shortName evidence="3">PPC synthetase</shortName>
            <shortName evidence="3">PPC-S</shortName>
        </alternativeName>
    </domain>
</protein>
<evidence type="ECO:0000313" key="8">
    <source>
        <dbReference type="Proteomes" id="UP000824231"/>
    </source>
</evidence>
<feature type="binding site" evidence="3">
    <location>
        <begin position="304"/>
        <end position="307"/>
    </location>
    <ligand>
        <name>CTP</name>
        <dbReference type="ChEBI" id="CHEBI:37563"/>
    </ligand>
</feature>
<comment type="pathway">
    <text evidence="3 4">Cofactor biosynthesis; coenzyme A biosynthesis; CoA from (R)-pantothenate: step 2/5.</text>
</comment>
<dbReference type="GO" id="GO:0010181">
    <property type="term" value="F:FMN binding"/>
    <property type="evidence" value="ECO:0007669"/>
    <property type="project" value="UniProtKB-UniRule"/>
</dbReference>
<keyword evidence="3" id="KW-0460">Magnesium</keyword>
<keyword evidence="2 3" id="KW-0456">Lyase</keyword>
<comment type="function">
    <text evidence="3">Catalyzes two sequential steps in the biosynthesis of coenzyme A. In the first step cysteine is conjugated to 4'-phosphopantothenate to form 4-phosphopantothenoylcysteine. In the second step the latter compound is decarboxylated to form 4'-phosphopantotheine.</text>
</comment>
<comment type="pathway">
    <text evidence="3 4">Cofactor biosynthesis; coenzyme A biosynthesis; CoA from (R)-pantothenate: step 3/5.</text>
</comment>
<dbReference type="EMBL" id="DXFH01000002">
    <property type="protein sequence ID" value="HIX35110.1"/>
    <property type="molecule type" value="Genomic_DNA"/>
</dbReference>
<feature type="binding site" evidence="3">
    <location>
        <position position="340"/>
    </location>
    <ligand>
        <name>CTP</name>
        <dbReference type="ChEBI" id="CHEBI:37563"/>
    </ligand>
</feature>
<feature type="binding site" evidence="3">
    <location>
        <position position="276"/>
    </location>
    <ligand>
        <name>CTP</name>
        <dbReference type="ChEBI" id="CHEBI:37563"/>
    </ligand>
</feature>
<dbReference type="SUPFAM" id="SSF102645">
    <property type="entry name" value="CoaB-like"/>
    <property type="match status" value="1"/>
</dbReference>
<dbReference type="SUPFAM" id="SSF52507">
    <property type="entry name" value="Homo-oligomeric flavin-containing Cys decarboxylases, HFCD"/>
    <property type="match status" value="1"/>
</dbReference>
<keyword evidence="1 3" id="KW-0210">Decarboxylase</keyword>
<dbReference type="GO" id="GO:0071513">
    <property type="term" value="C:phosphopantothenoylcysteine decarboxylase complex"/>
    <property type="evidence" value="ECO:0007669"/>
    <property type="project" value="TreeGrafter"/>
</dbReference>
<evidence type="ECO:0000259" key="6">
    <source>
        <dbReference type="Pfam" id="PF04127"/>
    </source>
</evidence>
<dbReference type="AlphaFoldDB" id="A0A9D1VGV3"/>
<dbReference type="InterPro" id="IPR035929">
    <property type="entry name" value="CoaB-like_sf"/>
</dbReference>
<proteinExistence type="inferred from homology"/>
<feature type="domain" description="Flavoprotein" evidence="5">
    <location>
        <begin position="3"/>
        <end position="168"/>
    </location>
</feature>
<keyword evidence="3 4" id="KW-0285">Flavoprotein</keyword>
<evidence type="ECO:0000256" key="1">
    <source>
        <dbReference type="ARBA" id="ARBA00022793"/>
    </source>
</evidence>
<feature type="binding site" evidence="3">
    <location>
        <position position="322"/>
    </location>
    <ligand>
        <name>CTP</name>
        <dbReference type="ChEBI" id="CHEBI:37563"/>
    </ligand>
</feature>
<sequence>MAHITIFVSGSIAAYKAVYLMRSLQKNGHHVKVAMTKAATKFVGTETFSSLLHEPVLTDLFDHNDGHIAHIEFADWTQLAIVAPASADIIAKMANGIADDAVTSTLLAVHAPTIVVPAMNSHMWEKSATQRNLRLLKSDGYLIMDPVDGQLAEGYAGKGRFPEPELIKEFVEGQLGNHGLLAGKKIVVTAGGTLEYLDPVRFIGNRSSGKMGVAVAQAALSMGAQVTLIAGTMSVAVPSNPHLQIISVKTTEEMLTKVNEQFTDCDALIMAAAIADFKPLHLADQKIKKHPGENEWTLKLETTPDILATMGAKKQSQLVVGFAAETQDLLNNAEHKLASKHADMIVANDVAKACSGFGTDTNQVTILQPGEKPQAWPLMSKAKVAQRLMKLVAQKLGK</sequence>
<dbReference type="PANTHER" id="PTHR14359">
    <property type="entry name" value="HOMO-OLIGOMERIC FLAVIN CONTAINING CYS DECARBOXYLASE FAMILY"/>
    <property type="match status" value="1"/>
</dbReference>
<dbReference type="InterPro" id="IPR036551">
    <property type="entry name" value="Flavin_trans-like"/>
</dbReference>
<dbReference type="Gene3D" id="3.40.50.1950">
    <property type="entry name" value="Flavin prenyltransferase-like"/>
    <property type="match status" value="1"/>
</dbReference>
<evidence type="ECO:0000256" key="3">
    <source>
        <dbReference type="HAMAP-Rule" id="MF_02225"/>
    </source>
</evidence>
<dbReference type="PANTHER" id="PTHR14359:SF6">
    <property type="entry name" value="PHOSPHOPANTOTHENOYLCYSTEINE DECARBOXYLASE"/>
    <property type="match status" value="1"/>
</dbReference>
<evidence type="ECO:0000256" key="2">
    <source>
        <dbReference type="ARBA" id="ARBA00023239"/>
    </source>
</evidence>
<comment type="function">
    <text evidence="4">Catalyzes two steps in the biosynthesis of coenzyme A. In the first step cysteine is conjugated to 4'-phosphopantothenate to form 4-phosphopantothenoylcysteine, in the latter compound is decarboxylated to form 4'-phosphopantotheine.</text>
</comment>
<dbReference type="Pfam" id="PF04127">
    <property type="entry name" value="DFP"/>
    <property type="match status" value="1"/>
</dbReference>
<gene>
    <name evidence="3 7" type="primary">coaBC</name>
    <name evidence="7" type="ORF">H9856_01660</name>
</gene>
<dbReference type="GO" id="GO:0004632">
    <property type="term" value="F:phosphopantothenate--cysteine ligase activity"/>
    <property type="evidence" value="ECO:0007669"/>
    <property type="project" value="UniProtKB-UniRule"/>
</dbReference>